<evidence type="ECO:0000256" key="1">
    <source>
        <dbReference type="SAM" id="Phobius"/>
    </source>
</evidence>
<keyword evidence="1" id="KW-0812">Transmembrane</keyword>
<keyword evidence="1" id="KW-0472">Membrane</keyword>
<reference evidence="2" key="1">
    <citation type="submission" date="2020-10" db="EMBL/GenBank/DDBJ databases">
        <title>Connecting structure to function with the recovery of over 1000 high-quality activated sludge metagenome-assembled genomes encoding full-length rRNA genes using long-read sequencing.</title>
        <authorList>
            <person name="Singleton C.M."/>
            <person name="Petriglieri F."/>
            <person name="Kristensen J.M."/>
            <person name="Kirkegaard R.H."/>
            <person name="Michaelsen T.Y."/>
            <person name="Andersen M.H."/>
            <person name="Karst S.M."/>
            <person name="Dueholm M.S."/>
            <person name="Nielsen P.H."/>
            <person name="Albertsen M."/>
        </authorList>
    </citation>
    <scope>NUCLEOTIDE SEQUENCE</scope>
    <source>
        <strain evidence="2">Skiv_18-Q3-R9-52_MAXAC.067</strain>
    </source>
</reference>
<proteinExistence type="predicted"/>
<evidence type="ECO:0008006" key="4">
    <source>
        <dbReference type="Google" id="ProtNLM"/>
    </source>
</evidence>
<keyword evidence="1" id="KW-1133">Transmembrane helix</keyword>
<evidence type="ECO:0000313" key="2">
    <source>
        <dbReference type="EMBL" id="MBK9796742.1"/>
    </source>
</evidence>
<comment type="caution">
    <text evidence="2">The sequence shown here is derived from an EMBL/GenBank/DDBJ whole genome shotgun (WGS) entry which is preliminary data.</text>
</comment>
<sequence>MSLRNQPTSERIFSTCVLLALGAILAGGLVFTLRRDRLGAAATPAARPRLLAVLEGVMAPNVSPAETGAFRKWIQGGATRSDFGPVAAIVANNCASCHGSGGEFPRITSFEDLRPLALEEASGGLYAMLGARTLHIVLFPLIFLVAGIGFLRRTRWAGHRLLLGGCALAVLFNAAQWWLRQGRPEALWASWAASAGLSAAFLALTLVVLRELWGPGQD</sequence>
<organism evidence="2 3">
    <name type="scientific">Candidatus Geothrix skivensis</name>
    <dbReference type="NCBI Taxonomy" id="2954439"/>
    <lineage>
        <taxon>Bacteria</taxon>
        <taxon>Pseudomonadati</taxon>
        <taxon>Acidobacteriota</taxon>
        <taxon>Holophagae</taxon>
        <taxon>Holophagales</taxon>
        <taxon>Holophagaceae</taxon>
        <taxon>Geothrix</taxon>
    </lineage>
</organism>
<accession>A0A9D7XI13</accession>
<feature type="transmembrane region" description="Helical" evidence="1">
    <location>
        <begin position="161"/>
        <end position="179"/>
    </location>
</feature>
<protein>
    <recommendedName>
        <fullName evidence="4">Cytochrome c domain-containing protein</fullName>
    </recommendedName>
</protein>
<dbReference type="EMBL" id="JADKIO010000006">
    <property type="protein sequence ID" value="MBK9796742.1"/>
    <property type="molecule type" value="Genomic_DNA"/>
</dbReference>
<dbReference type="Proteomes" id="UP000886657">
    <property type="component" value="Unassembled WGS sequence"/>
</dbReference>
<name>A0A9D7XI13_9BACT</name>
<dbReference type="AlphaFoldDB" id="A0A9D7XI13"/>
<feature type="transmembrane region" description="Helical" evidence="1">
    <location>
        <begin position="12"/>
        <end position="33"/>
    </location>
</feature>
<gene>
    <name evidence="2" type="ORF">IPP58_09640</name>
</gene>
<evidence type="ECO:0000313" key="3">
    <source>
        <dbReference type="Proteomes" id="UP000886657"/>
    </source>
</evidence>
<feature type="transmembrane region" description="Helical" evidence="1">
    <location>
        <begin position="125"/>
        <end position="149"/>
    </location>
</feature>
<feature type="transmembrane region" description="Helical" evidence="1">
    <location>
        <begin position="191"/>
        <end position="209"/>
    </location>
</feature>